<comment type="subcellular location">
    <subcellularLocation>
        <location evidence="1">Nucleus</location>
    </subcellularLocation>
</comment>
<dbReference type="GO" id="GO:0008270">
    <property type="term" value="F:zinc ion binding"/>
    <property type="evidence" value="ECO:0007669"/>
    <property type="project" value="InterPro"/>
</dbReference>
<dbReference type="GO" id="GO:0005736">
    <property type="term" value="C:RNA polymerase I complex"/>
    <property type="evidence" value="ECO:0007669"/>
    <property type="project" value="TreeGrafter"/>
</dbReference>
<evidence type="ECO:0000256" key="1">
    <source>
        <dbReference type="ARBA" id="ARBA00004123"/>
    </source>
</evidence>
<dbReference type="SUPFAM" id="SSF63393">
    <property type="entry name" value="RNA polymerase subunits"/>
    <property type="match status" value="1"/>
</dbReference>
<dbReference type="PANTHER" id="PTHR12056:SF2">
    <property type="entry name" value="GEO11084P1"/>
    <property type="match status" value="1"/>
</dbReference>
<keyword evidence="7" id="KW-0240">DNA-directed RNA polymerase</keyword>
<organism evidence="7 8">
    <name type="scientific">Sesamum angolense</name>
    <dbReference type="NCBI Taxonomy" id="2727404"/>
    <lineage>
        <taxon>Eukaryota</taxon>
        <taxon>Viridiplantae</taxon>
        <taxon>Streptophyta</taxon>
        <taxon>Embryophyta</taxon>
        <taxon>Tracheophyta</taxon>
        <taxon>Spermatophyta</taxon>
        <taxon>Magnoliopsida</taxon>
        <taxon>eudicotyledons</taxon>
        <taxon>Gunneridae</taxon>
        <taxon>Pentapetalae</taxon>
        <taxon>asterids</taxon>
        <taxon>lamiids</taxon>
        <taxon>Lamiales</taxon>
        <taxon>Pedaliaceae</taxon>
        <taxon>Sesamum</taxon>
    </lineage>
</organism>
<evidence type="ECO:0000313" key="7">
    <source>
        <dbReference type="EMBL" id="KAK4398262.1"/>
    </source>
</evidence>
<dbReference type="GO" id="GO:0005665">
    <property type="term" value="C:RNA polymerase II, core complex"/>
    <property type="evidence" value="ECO:0007669"/>
    <property type="project" value="TreeGrafter"/>
</dbReference>
<keyword evidence="8" id="KW-1185">Reference proteome</keyword>
<dbReference type="InterPro" id="IPR006591">
    <property type="entry name" value="RNAP_P/RPABC4"/>
</dbReference>
<reference evidence="7" key="2">
    <citation type="journal article" date="2024" name="Plant">
        <title>Genomic evolution and insights into agronomic trait innovations of Sesamum species.</title>
        <authorList>
            <person name="Miao H."/>
            <person name="Wang L."/>
            <person name="Qu L."/>
            <person name="Liu H."/>
            <person name="Sun Y."/>
            <person name="Le M."/>
            <person name="Wang Q."/>
            <person name="Wei S."/>
            <person name="Zheng Y."/>
            <person name="Lin W."/>
            <person name="Duan Y."/>
            <person name="Cao H."/>
            <person name="Xiong S."/>
            <person name="Wang X."/>
            <person name="Wei L."/>
            <person name="Li C."/>
            <person name="Ma Q."/>
            <person name="Ju M."/>
            <person name="Zhao R."/>
            <person name="Li G."/>
            <person name="Mu C."/>
            <person name="Tian Q."/>
            <person name="Mei H."/>
            <person name="Zhang T."/>
            <person name="Gao T."/>
            <person name="Zhang H."/>
        </authorList>
    </citation>
    <scope>NUCLEOTIDE SEQUENCE</scope>
    <source>
        <strain evidence="7">K16</strain>
    </source>
</reference>
<proteinExistence type="inferred from homology"/>
<gene>
    <name evidence="7" type="ORF">Sango_1301700</name>
</gene>
<dbReference type="InterPro" id="IPR029040">
    <property type="entry name" value="RPABC4/Spt4"/>
</dbReference>
<evidence type="ECO:0000256" key="5">
    <source>
        <dbReference type="ARBA" id="ARBA00025770"/>
    </source>
</evidence>
<dbReference type="GO" id="GO:0003677">
    <property type="term" value="F:DNA binding"/>
    <property type="evidence" value="ECO:0007669"/>
    <property type="project" value="InterPro"/>
</dbReference>
<protein>
    <submittedName>
        <fullName evidence="7">DNA-directed RNA polymerases II, IV and V subunit</fullName>
    </submittedName>
</protein>
<evidence type="ECO:0000256" key="2">
    <source>
        <dbReference type="ARBA" id="ARBA00022723"/>
    </source>
</evidence>
<dbReference type="Pfam" id="PF03604">
    <property type="entry name" value="Zn_ribbon_RPAB4"/>
    <property type="match status" value="1"/>
</dbReference>
<evidence type="ECO:0000256" key="3">
    <source>
        <dbReference type="ARBA" id="ARBA00022833"/>
    </source>
</evidence>
<feature type="region of interest" description="Disordered" evidence="6">
    <location>
        <begin position="93"/>
        <end position="144"/>
    </location>
</feature>
<dbReference type="EMBL" id="JACGWL010000007">
    <property type="protein sequence ID" value="KAK4398262.1"/>
    <property type="molecule type" value="Genomic_DNA"/>
</dbReference>
<dbReference type="InterPro" id="IPR039747">
    <property type="entry name" value="RPABC4"/>
</dbReference>
<keyword evidence="4" id="KW-0539">Nucleus</keyword>
<evidence type="ECO:0000256" key="6">
    <source>
        <dbReference type="SAM" id="MobiDB-lite"/>
    </source>
</evidence>
<name>A0AAE1WS35_9LAMI</name>
<dbReference type="GO" id="GO:0003899">
    <property type="term" value="F:DNA-directed RNA polymerase activity"/>
    <property type="evidence" value="ECO:0007669"/>
    <property type="project" value="InterPro"/>
</dbReference>
<evidence type="ECO:0000313" key="8">
    <source>
        <dbReference type="Proteomes" id="UP001289374"/>
    </source>
</evidence>
<keyword evidence="2" id="KW-0479">Metal-binding</keyword>
<keyword evidence="7" id="KW-0804">Transcription</keyword>
<dbReference type="Gene3D" id="2.20.28.30">
    <property type="entry name" value="RNA polymerase ii, chain L"/>
    <property type="match status" value="1"/>
</dbReference>
<comment type="similarity">
    <text evidence="5">Belongs to the archaeal Rpo12/eukaryotic RPC10 RNA polymerase subunit family.</text>
</comment>
<dbReference type="FunFam" id="2.20.28.30:FF:000002">
    <property type="entry name" value="DNA-directed RNA polymerases II, IV and V subunit 12"/>
    <property type="match status" value="1"/>
</dbReference>
<keyword evidence="3" id="KW-0862">Zinc</keyword>
<dbReference type="AlphaFoldDB" id="A0AAE1WS35"/>
<evidence type="ECO:0000256" key="4">
    <source>
        <dbReference type="ARBA" id="ARBA00023242"/>
    </source>
</evidence>
<sequence length="144" mass="16354">MDSQPEPVSYICGDCGQENTLKPGDVIQCRECGYRILYKKRTRRISGDLYFLQIQRFKEDIDSVVVRALNESRFKLELKTCTHSFLFVLPPPIPFNSTRERETSVGDGDSDPQLSPHIKSAQDDHHCVIDVPGSEPRSAPEPVY</sequence>
<dbReference type="PANTHER" id="PTHR12056">
    <property type="entry name" value="DNA-DIRECTED RNA POLYMERASES I, II, AND III"/>
    <property type="match status" value="1"/>
</dbReference>
<dbReference type="GO" id="GO:0006351">
    <property type="term" value="P:DNA-templated transcription"/>
    <property type="evidence" value="ECO:0007669"/>
    <property type="project" value="InterPro"/>
</dbReference>
<accession>A0AAE1WS35</accession>
<reference evidence="7" key="1">
    <citation type="submission" date="2020-06" db="EMBL/GenBank/DDBJ databases">
        <authorList>
            <person name="Li T."/>
            <person name="Hu X."/>
            <person name="Zhang T."/>
            <person name="Song X."/>
            <person name="Zhang H."/>
            <person name="Dai N."/>
            <person name="Sheng W."/>
            <person name="Hou X."/>
            <person name="Wei L."/>
        </authorList>
    </citation>
    <scope>NUCLEOTIDE SEQUENCE</scope>
    <source>
        <strain evidence="7">K16</strain>
        <tissue evidence="7">Leaf</tissue>
    </source>
</reference>
<dbReference type="SMART" id="SM00659">
    <property type="entry name" value="RPOLCX"/>
    <property type="match status" value="1"/>
</dbReference>
<comment type="caution">
    <text evidence="7">The sequence shown here is derived from an EMBL/GenBank/DDBJ whole genome shotgun (WGS) entry which is preliminary data.</text>
</comment>
<dbReference type="Proteomes" id="UP001289374">
    <property type="component" value="Unassembled WGS sequence"/>
</dbReference>
<dbReference type="GO" id="GO:0005666">
    <property type="term" value="C:RNA polymerase III complex"/>
    <property type="evidence" value="ECO:0007669"/>
    <property type="project" value="TreeGrafter"/>
</dbReference>